<name>A0A9Q0IHE6_9TELE</name>
<accession>A0A9Q0IHE6</accession>
<protein>
    <recommendedName>
        <fullName evidence="2">BEN domain-containing protein</fullName>
    </recommendedName>
</protein>
<dbReference type="OrthoDB" id="9944532at2759"/>
<dbReference type="GO" id="GO:0003677">
    <property type="term" value="F:DNA binding"/>
    <property type="evidence" value="ECO:0007669"/>
    <property type="project" value="InterPro"/>
</dbReference>
<dbReference type="InterPro" id="IPR053072">
    <property type="entry name" value="BEN_domain_protein_7"/>
</dbReference>
<dbReference type="PANTHER" id="PTHR35068">
    <property type="entry name" value="BEN DOMAIN-CONTAINING PROTEIN 7"/>
    <property type="match status" value="1"/>
</dbReference>
<feature type="compositionally biased region" description="Low complexity" evidence="1">
    <location>
        <begin position="117"/>
        <end position="129"/>
    </location>
</feature>
<dbReference type="Proteomes" id="UP001148018">
    <property type="component" value="Unassembled WGS sequence"/>
</dbReference>
<feature type="domain" description="BEN" evidence="2">
    <location>
        <begin position="287"/>
        <end position="397"/>
    </location>
</feature>
<evidence type="ECO:0000256" key="1">
    <source>
        <dbReference type="SAM" id="MobiDB-lite"/>
    </source>
</evidence>
<dbReference type="SMART" id="SM01025">
    <property type="entry name" value="BEN"/>
    <property type="match status" value="1"/>
</dbReference>
<comment type="caution">
    <text evidence="3">The sequence shown here is derived from an EMBL/GenBank/DDBJ whole genome shotgun (WGS) entry which is preliminary data.</text>
</comment>
<dbReference type="PROSITE" id="PS51457">
    <property type="entry name" value="BEN"/>
    <property type="match status" value="1"/>
</dbReference>
<evidence type="ECO:0000313" key="4">
    <source>
        <dbReference type="Proteomes" id="UP001148018"/>
    </source>
</evidence>
<dbReference type="AlphaFoldDB" id="A0A9Q0IHE6"/>
<dbReference type="Pfam" id="PF10523">
    <property type="entry name" value="BEN"/>
    <property type="match status" value="1"/>
</dbReference>
<organism evidence="3 4">
    <name type="scientific">Muraenolepis orangiensis</name>
    <name type="common">Patagonian moray cod</name>
    <dbReference type="NCBI Taxonomy" id="630683"/>
    <lineage>
        <taxon>Eukaryota</taxon>
        <taxon>Metazoa</taxon>
        <taxon>Chordata</taxon>
        <taxon>Craniata</taxon>
        <taxon>Vertebrata</taxon>
        <taxon>Euteleostomi</taxon>
        <taxon>Actinopterygii</taxon>
        <taxon>Neopterygii</taxon>
        <taxon>Teleostei</taxon>
        <taxon>Neoteleostei</taxon>
        <taxon>Acanthomorphata</taxon>
        <taxon>Zeiogadaria</taxon>
        <taxon>Gadariae</taxon>
        <taxon>Gadiformes</taxon>
        <taxon>Muraenolepidoidei</taxon>
        <taxon>Muraenolepididae</taxon>
        <taxon>Muraenolepis</taxon>
    </lineage>
</organism>
<keyword evidence="4" id="KW-1185">Reference proteome</keyword>
<feature type="compositionally biased region" description="Basic residues" evidence="1">
    <location>
        <begin position="185"/>
        <end position="194"/>
    </location>
</feature>
<dbReference type="EMBL" id="JANIIK010000109">
    <property type="protein sequence ID" value="KAJ3598093.1"/>
    <property type="molecule type" value="Genomic_DNA"/>
</dbReference>
<feature type="compositionally biased region" description="Polar residues" evidence="1">
    <location>
        <begin position="159"/>
        <end position="175"/>
    </location>
</feature>
<feature type="region of interest" description="Disordered" evidence="1">
    <location>
        <begin position="159"/>
        <end position="194"/>
    </location>
</feature>
<gene>
    <name evidence="3" type="ORF">NHX12_001607</name>
</gene>
<sequence length="399" mass="44515">MELGERKRRRKSRSFKVVTDGAEEEEEEGTEIKRQVTGMMRLLSDRTGRVYQRSGAKADDSREEDPQGCGPGDWVQPPATLPHLPENRNWTHAAEPEPPSSYPSCPVANGQRYNQHTTTQRVTAPRTTAGEGPCCMHSSCQGTLQAILQELRTMRRLMQTQQAPPARQEQPTSPRQPYLVPGPAPHHRARKRRPIFKMAPLNVSIRRASSVSALGSPSRVTPTPPLLAPPLQSGHADGHKRETSVHAEMVKLPVQNNSIAANHQHTPLFNQAGGPPPKESAVRLAEEYDVFIPKAQLDSILVNYTRSGSLLFRKLVCAFFDDSTLANSLPNGKRKRGLNDNRKGLDQNIVGAIKGFTEKYCTTHRIERLPGPRDWVQILQDQIKLARRRLKRGGQKCMA</sequence>
<reference evidence="3" key="1">
    <citation type="submission" date="2022-07" db="EMBL/GenBank/DDBJ databases">
        <title>Chromosome-level genome of Muraenolepis orangiensis.</title>
        <authorList>
            <person name="Kim J."/>
        </authorList>
    </citation>
    <scope>NUCLEOTIDE SEQUENCE</scope>
    <source>
        <strain evidence="3">KU_S4_2022</strain>
        <tissue evidence="3">Muscle</tissue>
    </source>
</reference>
<feature type="region of interest" description="Disordered" evidence="1">
    <location>
        <begin position="1"/>
        <end position="133"/>
    </location>
</feature>
<proteinExistence type="predicted"/>
<dbReference type="PANTHER" id="PTHR35068:SF1">
    <property type="entry name" value="BEN DOMAIN-CONTAINING PROTEIN 7"/>
    <property type="match status" value="1"/>
</dbReference>
<dbReference type="InterPro" id="IPR018379">
    <property type="entry name" value="BEN_domain"/>
</dbReference>
<evidence type="ECO:0000259" key="2">
    <source>
        <dbReference type="PROSITE" id="PS51457"/>
    </source>
</evidence>
<evidence type="ECO:0000313" key="3">
    <source>
        <dbReference type="EMBL" id="KAJ3598093.1"/>
    </source>
</evidence>
<dbReference type="Gene3D" id="1.10.10.2590">
    <property type="entry name" value="BEN domain"/>
    <property type="match status" value="1"/>
</dbReference>
<feature type="compositionally biased region" description="Basic residues" evidence="1">
    <location>
        <begin position="1"/>
        <end position="14"/>
    </location>
</feature>